<accession>A0A7W7LWM5</accession>
<comment type="caution">
    <text evidence="2">The sequence shown here is derived from an EMBL/GenBank/DDBJ whole genome shotgun (WGS) entry which is preliminary data.</text>
</comment>
<name>A0A7W7LWM5_9ACTN</name>
<evidence type="ECO:0000313" key="3">
    <source>
        <dbReference type="Proteomes" id="UP000579523"/>
    </source>
</evidence>
<feature type="region of interest" description="Disordered" evidence="1">
    <location>
        <begin position="166"/>
        <end position="215"/>
    </location>
</feature>
<evidence type="ECO:0000313" key="2">
    <source>
        <dbReference type="EMBL" id="MBB4897442.1"/>
    </source>
</evidence>
<sequence>MRSSTGSGPPRERTRRAGTAVRGRSPRGRRPRSSTSAAPSGSSGRCRTRPSPGRRGPGRSRRGGLSRPPSAVRWPVSGRRAPSPRGAAGPASRRSARAAPGPRRAGEAVSGADREPSAFSRTSTVAPSGAGCPCRWAGTSGRPPGGSAGSPVRRAAWTLPKAPVAIGSRTSHTPTRYPSGTGTAYAPVTGPPTGRRCGVHRRRPGAGHGVPRPPWPAEARRWCWTRRVSPLLRRLPVRRTRATHQGRVSLVRVRHGPAG</sequence>
<feature type="region of interest" description="Disordered" evidence="1">
    <location>
        <begin position="1"/>
        <end position="131"/>
    </location>
</feature>
<protein>
    <submittedName>
        <fullName evidence="2">Uncharacterized protein</fullName>
    </submittedName>
</protein>
<proteinExistence type="predicted"/>
<dbReference type="EMBL" id="JACHJI010000002">
    <property type="protein sequence ID" value="MBB4897442.1"/>
    <property type="molecule type" value="Genomic_DNA"/>
</dbReference>
<dbReference type="AlphaFoldDB" id="A0A7W7LWM5"/>
<gene>
    <name evidence="2" type="ORF">FHS37_001469</name>
</gene>
<keyword evidence="3" id="KW-1185">Reference proteome</keyword>
<feature type="compositionally biased region" description="Low complexity" evidence="1">
    <location>
        <begin position="33"/>
        <end position="54"/>
    </location>
</feature>
<organism evidence="2 3">
    <name type="scientific">Streptomyces griseomycini</name>
    <dbReference type="NCBI Taxonomy" id="66895"/>
    <lineage>
        <taxon>Bacteria</taxon>
        <taxon>Bacillati</taxon>
        <taxon>Actinomycetota</taxon>
        <taxon>Actinomycetes</taxon>
        <taxon>Kitasatosporales</taxon>
        <taxon>Streptomycetaceae</taxon>
        <taxon>Streptomyces</taxon>
    </lineage>
</organism>
<feature type="compositionally biased region" description="Polar residues" evidence="1">
    <location>
        <begin position="168"/>
        <end position="182"/>
    </location>
</feature>
<reference evidence="2 3" key="1">
    <citation type="submission" date="2020-08" db="EMBL/GenBank/DDBJ databases">
        <title>Genomic Encyclopedia of Type Strains, Phase III (KMG-III): the genomes of soil and plant-associated and newly described type strains.</title>
        <authorList>
            <person name="Whitman W."/>
        </authorList>
    </citation>
    <scope>NUCLEOTIDE SEQUENCE [LARGE SCALE GENOMIC DNA]</scope>
    <source>
        <strain evidence="2 3">CECT 3273</strain>
    </source>
</reference>
<dbReference type="Proteomes" id="UP000579523">
    <property type="component" value="Unassembled WGS sequence"/>
</dbReference>
<evidence type="ECO:0000256" key="1">
    <source>
        <dbReference type="SAM" id="MobiDB-lite"/>
    </source>
</evidence>
<feature type="compositionally biased region" description="Low complexity" evidence="1">
    <location>
        <begin position="77"/>
        <end position="103"/>
    </location>
</feature>